<name>A0AAV3X4X6_9CYAN</name>
<protein>
    <submittedName>
        <fullName evidence="1">WD-40 repeat-containing protein</fullName>
    </submittedName>
</protein>
<proteinExistence type="predicted"/>
<dbReference type="InterPro" id="IPR027417">
    <property type="entry name" value="P-loop_NTPase"/>
</dbReference>
<accession>A0AAV3X4X6</accession>
<comment type="caution">
    <text evidence="1">The sequence shown here is derived from an EMBL/GenBank/DDBJ whole genome shotgun (WGS) entry which is preliminary data.</text>
</comment>
<dbReference type="Pfam" id="PF14516">
    <property type="entry name" value="AAA_35"/>
    <property type="match status" value="1"/>
</dbReference>
<gene>
    <name evidence="1" type="ORF">MiSe_19120</name>
</gene>
<dbReference type="EMBL" id="BLAY01000023">
    <property type="protein sequence ID" value="GET37159.1"/>
    <property type="molecule type" value="Genomic_DNA"/>
</dbReference>
<dbReference type="RefSeq" id="WP_226578168.1">
    <property type="nucleotide sequence ID" value="NZ_BLAY01000023.1"/>
</dbReference>
<organism evidence="1 2">
    <name type="scientific">Microseira wollei NIES-4236</name>
    <dbReference type="NCBI Taxonomy" id="2530354"/>
    <lineage>
        <taxon>Bacteria</taxon>
        <taxon>Bacillati</taxon>
        <taxon>Cyanobacteriota</taxon>
        <taxon>Cyanophyceae</taxon>
        <taxon>Oscillatoriophycideae</taxon>
        <taxon>Aerosakkonematales</taxon>
        <taxon>Aerosakkonemataceae</taxon>
        <taxon>Microseira</taxon>
    </lineage>
</organism>
<evidence type="ECO:0000313" key="1">
    <source>
        <dbReference type="EMBL" id="GET37159.1"/>
    </source>
</evidence>
<dbReference type="Proteomes" id="UP001050975">
    <property type="component" value="Unassembled WGS sequence"/>
</dbReference>
<dbReference type="SUPFAM" id="SSF52540">
    <property type="entry name" value="P-loop containing nucleoside triphosphate hydrolases"/>
    <property type="match status" value="1"/>
</dbReference>
<evidence type="ECO:0000313" key="2">
    <source>
        <dbReference type="Proteomes" id="UP001050975"/>
    </source>
</evidence>
<reference evidence="1" key="1">
    <citation type="submission" date="2019-10" db="EMBL/GenBank/DDBJ databases">
        <title>Draft genome sequece of Microseira wollei NIES-4236.</title>
        <authorList>
            <person name="Yamaguchi H."/>
            <person name="Suzuki S."/>
            <person name="Kawachi M."/>
        </authorList>
    </citation>
    <scope>NUCLEOTIDE SEQUENCE</scope>
    <source>
        <strain evidence="1">NIES-4236</strain>
    </source>
</reference>
<keyword evidence="2" id="KW-1185">Reference proteome</keyword>
<dbReference type="Gene3D" id="3.40.50.300">
    <property type="entry name" value="P-loop containing nucleotide triphosphate hydrolases"/>
    <property type="match status" value="1"/>
</dbReference>
<sequence>MTNSFGYKVGGCLQADAPNYVVRQADRELYQALKSGQFCYVFKARQMGKSSLLVRVKQQLQQDGAQCAYLDMTRLGSDRITPQQWYRGMMVSLLQSFQLLTKIKYREWFAPRADLPLIQCLSEFVEEILFVQFPVAPIYIFIDEIDSLLSLEFPVDDFFAWIRSCYNQRSHDVRYQHFNIALFGVTTPSDLIADKHRTPFNIGHAIHLDGFAIAEATPLATGFKAVMEQPLATLEAILHWTGGQPFLTQKLCQLAIDAIAQAKTSPALQVDELVRAYVLDNWEAQDEPVHLRTIRDRLFWNENRTGRLLGIYQQLLQGA</sequence>
<dbReference type="AlphaFoldDB" id="A0AAV3X4X6"/>